<organism evidence="5 6">
    <name type="scientific">Paenibacillus aquistagni</name>
    <dbReference type="NCBI Taxonomy" id="1852522"/>
    <lineage>
        <taxon>Bacteria</taxon>
        <taxon>Bacillati</taxon>
        <taxon>Bacillota</taxon>
        <taxon>Bacilli</taxon>
        <taxon>Bacillales</taxon>
        <taxon>Paenibacillaceae</taxon>
        <taxon>Paenibacillus</taxon>
    </lineage>
</organism>
<dbReference type="InterPro" id="IPR020449">
    <property type="entry name" value="Tscrpt_reg_AraC-type_HTH"/>
</dbReference>
<dbReference type="InterPro" id="IPR014710">
    <property type="entry name" value="RmlC-like_jellyroll"/>
</dbReference>
<dbReference type="SMART" id="SM00342">
    <property type="entry name" value="HTH_ARAC"/>
    <property type="match status" value="1"/>
</dbReference>
<dbReference type="PROSITE" id="PS01124">
    <property type="entry name" value="HTH_ARAC_FAMILY_2"/>
    <property type="match status" value="1"/>
</dbReference>
<dbReference type="InterPro" id="IPR009057">
    <property type="entry name" value="Homeodomain-like_sf"/>
</dbReference>
<keyword evidence="2 5" id="KW-0238">DNA-binding</keyword>
<dbReference type="Gene3D" id="2.60.120.10">
    <property type="entry name" value="Jelly Rolls"/>
    <property type="match status" value="1"/>
</dbReference>
<accession>A0A1X7I120</accession>
<keyword evidence="6" id="KW-1185">Reference proteome</keyword>
<dbReference type="Pfam" id="PF02311">
    <property type="entry name" value="AraC_binding"/>
    <property type="match status" value="1"/>
</dbReference>
<proteinExistence type="predicted"/>
<dbReference type="Proteomes" id="UP000193834">
    <property type="component" value="Unassembled WGS sequence"/>
</dbReference>
<dbReference type="InterPro" id="IPR018060">
    <property type="entry name" value="HTH_AraC"/>
</dbReference>
<evidence type="ECO:0000313" key="5">
    <source>
        <dbReference type="EMBL" id="SMG08088.1"/>
    </source>
</evidence>
<keyword evidence="1" id="KW-0805">Transcription regulation</keyword>
<evidence type="ECO:0000256" key="3">
    <source>
        <dbReference type="ARBA" id="ARBA00023163"/>
    </source>
</evidence>
<dbReference type="EMBL" id="FXAZ01000001">
    <property type="protein sequence ID" value="SMG08088.1"/>
    <property type="molecule type" value="Genomic_DNA"/>
</dbReference>
<evidence type="ECO:0000256" key="2">
    <source>
        <dbReference type="ARBA" id="ARBA00023125"/>
    </source>
</evidence>
<dbReference type="PANTHER" id="PTHR43280:SF2">
    <property type="entry name" value="HTH-TYPE TRANSCRIPTIONAL REGULATOR EXSA"/>
    <property type="match status" value="1"/>
</dbReference>
<dbReference type="PRINTS" id="PR00032">
    <property type="entry name" value="HTHARAC"/>
</dbReference>
<dbReference type="InterPro" id="IPR037923">
    <property type="entry name" value="HTH-like"/>
</dbReference>
<dbReference type="STRING" id="1852522.SAMN06295960_0043"/>
<dbReference type="InterPro" id="IPR003313">
    <property type="entry name" value="AraC-bd"/>
</dbReference>
<reference evidence="5 6" key="1">
    <citation type="submission" date="2017-04" db="EMBL/GenBank/DDBJ databases">
        <authorList>
            <person name="Afonso C.L."/>
            <person name="Miller P.J."/>
            <person name="Scott M.A."/>
            <person name="Spackman E."/>
            <person name="Goraichik I."/>
            <person name="Dimitrov K.M."/>
            <person name="Suarez D.L."/>
            <person name="Swayne D.E."/>
        </authorList>
    </citation>
    <scope>NUCLEOTIDE SEQUENCE [LARGE SCALE GENOMIC DNA]</scope>
    <source>
        <strain evidence="5 6">11</strain>
    </source>
</reference>
<dbReference type="OrthoDB" id="2533861at2"/>
<evidence type="ECO:0000313" key="6">
    <source>
        <dbReference type="Proteomes" id="UP000193834"/>
    </source>
</evidence>
<dbReference type="Pfam" id="PF12833">
    <property type="entry name" value="HTH_18"/>
    <property type="match status" value="1"/>
</dbReference>
<dbReference type="AlphaFoldDB" id="A0A1X7I120"/>
<gene>
    <name evidence="5" type="ORF">SAMN06295960_0043</name>
</gene>
<dbReference type="GO" id="GO:0043565">
    <property type="term" value="F:sequence-specific DNA binding"/>
    <property type="evidence" value="ECO:0007669"/>
    <property type="project" value="InterPro"/>
</dbReference>
<dbReference type="GO" id="GO:0003700">
    <property type="term" value="F:DNA-binding transcription factor activity"/>
    <property type="evidence" value="ECO:0007669"/>
    <property type="project" value="InterPro"/>
</dbReference>
<dbReference type="PANTHER" id="PTHR43280">
    <property type="entry name" value="ARAC-FAMILY TRANSCRIPTIONAL REGULATOR"/>
    <property type="match status" value="1"/>
</dbReference>
<dbReference type="SUPFAM" id="SSF46689">
    <property type="entry name" value="Homeodomain-like"/>
    <property type="match status" value="2"/>
</dbReference>
<evidence type="ECO:0000259" key="4">
    <source>
        <dbReference type="PROSITE" id="PS01124"/>
    </source>
</evidence>
<dbReference type="RefSeq" id="WP_085492371.1">
    <property type="nucleotide sequence ID" value="NZ_FXAZ01000001.1"/>
</dbReference>
<dbReference type="SUPFAM" id="SSF51215">
    <property type="entry name" value="Regulatory protein AraC"/>
    <property type="match status" value="1"/>
</dbReference>
<dbReference type="Gene3D" id="1.10.10.60">
    <property type="entry name" value="Homeodomain-like"/>
    <property type="match status" value="2"/>
</dbReference>
<protein>
    <submittedName>
        <fullName evidence="5">AraC-type DNA-binding protein</fullName>
    </submittedName>
</protein>
<keyword evidence="3" id="KW-0804">Transcription</keyword>
<sequence>MQDLTDITPYVRAAHLYNYRGERDEQRRRGYGYACHLFIEGHGHMLVEDQCHPISNGTLIFVRPGEWHLFEHAPMETMDAYNIYFDLWTAPAPHQPNFAYEWDQYQQEWMTAIRNCKPLDLLPTSMSLRSYPHLIDLMKLTLAAFNQQGAYTQEAAASLLKSWLLQWAHIASVNKPIDERIAHVVEEMDNHPETRASHEEWCAISGLEKSQFYRLFKQEMGITPKAYLLDARMKKACVLLMESRQTITHIALELGYDSIHYFTNQFREKYGISPSEYRLGRAYHEIKRFT</sequence>
<evidence type="ECO:0000256" key="1">
    <source>
        <dbReference type="ARBA" id="ARBA00023015"/>
    </source>
</evidence>
<name>A0A1X7I120_9BACL</name>
<feature type="domain" description="HTH araC/xylS-type" evidence="4">
    <location>
        <begin position="179"/>
        <end position="280"/>
    </location>
</feature>